<dbReference type="AlphaFoldDB" id="A0A7S3AUC2"/>
<dbReference type="CDD" id="cd11282">
    <property type="entry name" value="ADF_coactosin_like"/>
    <property type="match status" value="1"/>
</dbReference>
<dbReference type="GO" id="GO:0030833">
    <property type="term" value="P:regulation of actin filament polymerization"/>
    <property type="evidence" value="ECO:0007669"/>
    <property type="project" value="TreeGrafter"/>
</dbReference>
<sequence length="263" mass="28135">MEDGVFYGLVRTTEQIDNSTTVKFVFISFIGERLGVMRKAKLSTYKGTVTEAFTPFHLEMMGMDSAADVTSAAIVEMLRAKSGKTGAASDANPANLLTPKEQQIRVACPQYGGTFSSAPKEHKAAWERAAPLASEAVLAAIKAVRSDTEATSWVFFGYGASEPPALQVVGQGNGPAEEAAPLLDAAHMMYGLVRLSQVVDQSTIVKFAFVSWLGDNVPPMRKAKLSTIRGAASELLSPFNTELLNVTVPTDVSNARLMAQLEA</sequence>
<dbReference type="PANTHER" id="PTHR10829:SF25">
    <property type="entry name" value="DREBRIN-LIKE PROTEIN"/>
    <property type="match status" value="1"/>
</dbReference>
<dbReference type="PANTHER" id="PTHR10829">
    <property type="entry name" value="CORTACTIN AND DREBRIN"/>
    <property type="match status" value="1"/>
</dbReference>
<feature type="domain" description="ADF-H" evidence="1">
    <location>
        <begin position="1"/>
        <end position="79"/>
    </location>
</feature>
<dbReference type="InterPro" id="IPR029006">
    <property type="entry name" value="ADF-H/Gelsolin-like_dom_sf"/>
</dbReference>
<gene>
    <name evidence="2" type="ORF">HERI1096_LOCUS14327</name>
</gene>
<dbReference type="GO" id="GO:0030864">
    <property type="term" value="C:cortical actin cytoskeleton"/>
    <property type="evidence" value="ECO:0007669"/>
    <property type="project" value="TreeGrafter"/>
</dbReference>
<protein>
    <recommendedName>
        <fullName evidence="1">ADF-H domain-containing protein</fullName>
    </recommendedName>
</protein>
<organism evidence="2">
    <name type="scientific">Haptolina ericina</name>
    <dbReference type="NCBI Taxonomy" id="156174"/>
    <lineage>
        <taxon>Eukaryota</taxon>
        <taxon>Haptista</taxon>
        <taxon>Haptophyta</taxon>
        <taxon>Prymnesiophyceae</taxon>
        <taxon>Prymnesiales</taxon>
        <taxon>Prymnesiaceae</taxon>
        <taxon>Haptolina</taxon>
    </lineage>
</organism>
<feature type="domain" description="ADF-H" evidence="1">
    <location>
        <begin position="129"/>
        <end position="262"/>
    </location>
</feature>
<dbReference type="GO" id="GO:0051015">
    <property type="term" value="F:actin filament binding"/>
    <property type="evidence" value="ECO:0007669"/>
    <property type="project" value="TreeGrafter"/>
</dbReference>
<dbReference type="SUPFAM" id="SSF55753">
    <property type="entry name" value="Actin depolymerizing proteins"/>
    <property type="match status" value="2"/>
</dbReference>
<evidence type="ECO:0000313" key="2">
    <source>
        <dbReference type="EMBL" id="CAE0113653.1"/>
    </source>
</evidence>
<proteinExistence type="predicted"/>
<dbReference type="InterPro" id="IPR002108">
    <property type="entry name" value="ADF-H"/>
</dbReference>
<dbReference type="Pfam" id="PF00241">
    <property type="entry name" value="Cofilin_ADF"/>
    <property type="match status" value="2"/>
</dbReference>
<dbReference type="PROSITE" id="PS51263">
    <property type="entry name" value="ADF_H"/>
    <property type="match status" value="2"/>
</dbReference>
<dbReference type="Gene3D" id="3.40.20.10">
    <property type="entry name" value="Severin"/>
    <property type="match status" value="2"/>
</dbReference>
<evidence type="ECO:0000259" key="1">
    <source>
        <dbReference type="PROSITE" id="PS51263"/>
    </source>
</evidence>
<accession>A0A7S3AUC2</accession>
<dbReference type="EMBL" id="HBHX01025666">
    <property type="protein sequence ID" value="CAE0113653.1"/>
    <property type="molecule type" value="Transcribed_RNA"/>
</dbReference>
<reference evidence="2" key="1">
    <citation type="submission" date="2021-01" db="EMBL/GenBank/DDBJ databases">
        <authorList>
            <person name="Corre E."/>
            <person name="Pelletier E."/>
            <person name="Niang G."/>
            <person name="Scheremetjew M."/>
            <person name="Finn R."/>
            <person name="Kale V."/>
            <person name="Holt S."/>
            <person name="Cochrane G."/>
            <person name="Meng A."/>
            <person name="Brown T."/>
            <person name="Cohen L."/>
        </authorList>
    </citation>
    <scope>NUCLEOTIDE SEQUENCE</scope>
    <source>
        <strain evidence="2">CCMP281</strain>
    </source>
</reference>
<dbReference type="GO" id="GO:0005884">
    <property type="term" value="C:actin filament"/>
    <property type="evidence" value="ECO:0007669"/>
    <property type="project" value="TreeGrafter"/>
</dbReference>
<name>A0A7S3AUC2_9EUKA</name>